<dbReference type="GO" id="GO:0008270">
    <property type="term" value="F:zinc ion binding"/>
    <property type="evidence" value="ECO:0007669"/>
    <property type="project" value="InterPro"/>
</dbReference>
<dbReference type="Gene3D" id="2.60.120.10">
    <property type="entry name" value="Jelly Rolls"/>
    <property type="match status" value="2"/>
</dbReference>
<dbReference type="InterPro" id="IPR014710">
    <property type="entry name" value="RmlC-like_jellyroll"/>
</dbReference>
<evidence type="ECO:0000313" key="6">
    <source>
        <dbReference type="EMBL" id="TXD36897.1"/>
    </source>
</evidence>
<dbReference type="SUPFAM" id="SSF51182">
    <property type="entry name" value="RmlC-like cupins"/>
    <property type="match status" value="1"/>
</dbReference>
<dbReference type="PIRSF" id="PIRSF036894">
    <property type="entry name" value="PMI_Firm_short"/>
    <property type="match status" value="1"/>
</dbReference>
<dbReference type="CDD" id="cd07010">
    <property type="entry name" value="cupin_PMI_type_I_N_bac"/>
    <property type="match status" value="1"/>
</dbReference>
<dbReference type="InterPro" id="IPR046457">
    <property type="entry name" value="PMI_typeI_cat"/>
</dbReference>
<dbReference type="OrthoDB" id="9808275at2"/>
<comment type="cofactor">
    <cofactor evidence="3">
        <name>Zn(2+)</name>
        <dbReference type="ChEBI" id="CHEBI:29105"/>
    </cofactor>
    <text evidence="3">Binds 1 zinc ion per subunit.</text>
</comment>
<evidence type="ECO:0000256" key="3">
    <source>
        <dbReference type="PIRSR" id="PIRSR036894-1"/>
    </source>
</evidence>
<dbReference type="AlphaFoldDB" id="A0A5C6XFI6"/>
<dbReference type="RefSeq" id="WP_146974210.1">
    <property type="nucleotide sequence ID" value="NZ_VOSL01000043.1"/>
</dbReference>
<dbReference type="GO" id="GO:0005975">
    <property type="term" value="P:carbohydrate metabolic process"/>
    <property type="evidence" value="ECO:0007669"/>
    <property type="project" value="InterPro"/>
</dbReference>
<feature type="binding site" evidence="3">
    <location>
        <position position="105"/>
    </location>
    <ligand>
        <name>Zn(2+)</name>
        <dbReference type="ChEBI" id="CHEBI:29105"/>
    </ligand>
</feature>
<comment type="caution">
    <text evidence="6">The sequence shown here is derived from an EMBL/GenBank/DDBJ whole genome shotgun (WGS) entry which is preliminary data.</text>
</comment>
<feature type="binding site" evidence="3">
    <location>
        <position position="122"/>
    </location>
    <ligand>
        <name>Zn(2+)</name>
        <dbReference type="ChEBI" id="CHEBI:29105"/>
    </ligand>
</feature>
<evidence type="ECO:0000313" key="7">
    <source>
        <dbReference type="Proteomes" id="UP000321046"/>
    </source>
</evidence>
<dbReference type="Pfam" id="PF20511">
    <property type="entry name" value="PMI_typeI_cat"/>
    <property type="match status" value="1"/>
</dbReference>
<dbReference type="GO" id="GO:0004476">
    <property type="term" value="F:mannose-6-phosphate isomerase activity"/>
    <property type="evidence" value="ECO:0007669"/>
    <property type="project" value="InterPro"/>
</dbReference>
<dbReference type="InterPro" id="IPR014628">
    <property type="entry name" value="Man6P_isomerase_Firm_short"/>
</dbReference>
<sequence length="347" mass="36702">MSDITPYVLKMRPLLIEKIWGGRKLASLFGKDLPDVGSFGESWEVADLPEGQSRVDSGLLAGRTLQEVVALWGRDLVGTAAPDAGRFPLLVKVLDAAADLSVQVHPGHADLADLPGANSKDECWMILDAEPGASIVHGLSEEVAPEAFAEAARQGTLKPMLHHAPVRPGQVVRVSPGTVHAIGAGVALLEVQEPSDTTYRVYDYNRPGLDGKLRALHLDEAMKVSRLRPSEEVAVAPVALGEGVALRVDAPGYRLETLRLAGEQRVRWEVDRSTAQVIYCVSGRALLDDGAGGTLALVAGETAVVPAALRQVRARTSDAELAVAGLGGALLIRELNVVEVGEEVAPA</sequence>
<feature type="binding site" evidence="3">
    <location>
        <position position="180"/>
    </location>
    <ligand>
        <name>Zn(2+)</name>
        <dbReference type="ChEBI" id="CHEBI:29105"/>
    </ligand>
</feature>
<name>A0A5C6XFI6_9DELT</name>
<protein>
    <submittedName>
        <fullName evidence="6">Class I mannose-6-phosphate isomerase</fullName>
    </submittedName>
</protein>
<feature type="domain" description="Phosphomannose isomerase type I catalytic" evidence="5">
    <location>
        <begin position="9"/>
        <end position="109"/>
    </location>
</feature>
<accession>A0A5C6XFI6</accession>
<keyword evidence="2 3" id="KW-0862">Zinc</keyword>
<proteinExistence type="predicted"/>
<dbReference type="EMBL" id="VOSL01000043">
    <property type="protein sequence ID" value="TXD36897.1"/>
    <property type="molecule type" value="Genomic_DNA"/>
</dbReference>
<evidence type="ECO:0000259" key="5">
    <source>
        <dbReference type="Pfam" id="PF20511"/>
    </source>
</evidence>
<evidence type="ECO:0000256" key="2">
    <source>
        <dbReference type="ARBA" id="ARBA00022833"/>
    </source>
</evidence>
<evidence type="ECO:0000256" key="1">
    <source>
        <dbReference type="ARBA" id="ARBA00022723"/>
    </source>
</evidence>
<reference evidence="6 7" key="1">
    <citation type="submission" date="2019-08" db="EMBL/GenBank/DDBJ databases">
        <title>Bradymonadales sp. TMQ2.</title>
        <authorList>
            <person name="Liang Q."/>
        </authorList>
    </citation>
    <scope>NUCLEOTIDE SEQUENCE [LARGE SCALE GENOMIC DNA]</scope>
    <source>
        <strain evidence="6 7">TMQ2</strain>
    </source>
</reference>
<dbReference type="Proteomes" id="UP000321046">
    <property type="component" value="Unassembled WGS sequence"/>
</dbReference>
<evidence type="ECO:0000256" key="4">
    <source>
        <dbReference type="PIRSR" id="PIRSR036894-2"/>
    </source>
</evidence>
<feature type="active site" evidence="4">
    <location>
        <position position="200"/>
    </location>
</feature>
<dbReference type="PANTHER" id="PTHR42742:SF3">
    <property type="entry name" value="FRUCTOKINASE"/>
    <property type="match status" value="1"/>
</dbReference>
<gene>
    <name evidence="6" type="ORF">FRC96_09275</name>
</gene>
<dbReference type="InterPro" id="IPR051804">
    <property type="entry name" value="Carb_Metab_Reg_Kinase/Isom"/>
</dbReference>
<keyword evidence="1 3" id="KW-0479">Metal-binding</keyword>
<dbReference type="InterPro" id="IPR011051">
    <property type="entry name" value="RmlC_Cupin_sf"/>
</dbReference>
<keyword evidence="6" id="KW-0413">Isomerase</keyword>
<organism evidence="6 7">
    <name type="scientific">Lujinxingia vulgaris</name>
    <dbReference type="NCBI Taxonomy" id="2600176"/>
    <lineage>
        <taxon>Bacteria</taxon>
        <taxon>Deltaproteobacteria</taxon>
        <taxon>Bradymonadales</taxon>
        <taxon>Lujinxingiaceae</taxon>
        <taxon>Lujinxingia</taxon>
    </lineage>
</organism>
<dbReference type="PANTHER" id="PTHR42742">
    <property type="entry name" value="TRANSCRIPTIONAL REPRESSOR MPRA"/>
    <property type="match status" value="1"/>
</dbReference>